<organism evidence="1 2">
    <name type="scientific">Ditylenchus dipsaci</name>
    <dbReference type="NCBI Taxonomy" id="166011"/>
    <lineage>
        <taxon>Eukaryota</taxon>
        <taxon>Metazoa</taxon>
        <taxon>Ecdysozoa</taxon>
        <taxon>Nematoda</taxon>
        <taxon>Chromadorea</taxon>
        <taxon>Rhabditida</taxon>
        <taxon>Tylenchina</taxon>
        <taxon>Tylenchomorpha</taxon>
        <taxon>Sphaerularioidea</taxon>
        <taxon>Anguinidae</taxon>
        <taxon>Anguininae</taxon>
        <taxon>Ditylenchus</taxon>
    </lineage>
</organism>
<proteinExistence type="predicted"/>
<name>A0A915D1C3_9BILA</name>
<accession>A0A915D1C3</accession>
<evidence type="ECO:0000313" key="2">
    <source>
        <dbReference type="WBParaSite" id="jg14352"/>
    </source>
</evidence>
<dbReference type="AlphaFoldDB" id="A0A915D1C3"/>
<dbReference type="Gene3D" id="3.40.930.10">
    <property type="entry name" value="Mannitol-specific EII, Chain A"/>
    <property type="match status" value="1"/>
</dbReference>
<sequence length="69" mass="8075">MKPLELAELWVLLFTDEIFQRVIYSATERHTIADSVERFFSMVAIPPGKCNPEARWQPKETEDVSWFSS</sequence>
<keyword evidence="1" id="KW-1185">Reference proteome</keyword>
<protein>
    <submittedName>
        <fullName evidence="2">Uncharacterized protein</fullName>
    </submittedName>
</protein>
<dbReference type="WBParaSite" id="jg14352">
    <property type="protein sequence ID" value="jg14352"/>
    <property type="gene ID" value="jg14352"/>
</dbReference>
<reference evidence="2" key="1">
    <citation type="submission" date="2022-11" db="UniProtKB">
        <authorList>
            <consortium name="WormBaseParasite"/>
        </authorList>
    </citation>
    <scope>IDENTIFICATION</scope>
</reference>
<evidence type="ECO:0000313" key="1">
    <source>
        <dbReference type="Proteomes" id="UP000887574"/>
    </source>
</evidence>
<dbReference type="InterPro" id="IPR016152">
    <property type="entry name" value="PTrfase/Anion_transptr"/>
</dbReference>
<dbReference type="Proteomes" id="UP000887574">
    <property type="component" value="Unplaced"/>
</dbReference>